<dbReference type="Gene3D" id="3.40.390.10">
    <property type="entry name" value="Collagenase (Catalytic Domain)"/>
    <property type="match status" value="1"/>
</dbReference>
<feature type="binding site" evidence="11">
    <location>
        <position position="203"/>
    </location>
    <ligand>
        <name>Ca(2+)</name>
        <dbReference type="ChEBI" id="CHEBI:29108"/>
        <label>3</label>
    </ligand>
</feature>
<feature type="region of interest" description="Disordered" evidence="13">
    <location>
        <begin position="277"/>
        <end position="385"/>
    </location>
</feature>
<feature type="binding site" evidence="11">
    <location>
        <position position="186"/>
    </location>
    <ligand>
        <name>Zn(2+)</name>
        <dbReference type="ChEBI" id="CHEBI:29105"/>
        <label>1</label>
    </ligand>
</feature>
<feature type="binding site" evidence="10">
    <location>
        <position position="227"/>
    </location>
    <ligand>
        <name>Zn(2+)</name>
        <dbReference type="ChEBI" id="CHEBI:29105"/>
        <label>2</label>
        <note>catalytic</note>
    </ligand>
</feature>
<feature type="binding site" description="in inhibited form" evidence="11">
    <location>
        <position position="91"/>
    </location>
    <ligand>
        <name>Zn(2+)</name>
        <dbReference type="ChEBI" id="CHEBI:29105"/>
        <label>2</label>
        <note>catalytic</note>
    </ligand>
</feature>
<feature type="compositionally biased region" description="Acidic residues" evidence="13">
    <location>
        <begin position="298"/>
        <end position="312"/>
    </location>
</feature>
<keyword evidence="3 10" id="KW-0479">Metal-binding</keyword>
<feature type="repeat" description="Hemopexin" evidence="12">
    <location>
        <begin position="390"/>
        <end position="435"/>
    </location>
</feature>
<proteinExistence type="inferred from homology"/>
<dbReference type="FunFam" id="2.110.10.10:FF:000018">
    <property type="entry name" value="Matrix metallopeptidase 25b"/>
    <property type="match status" value="1"/>
</dbReference>
<dbReference type="GO" id="GO:0004222">
    <property type="term" value="F:metalloendopeptidase activity"/>
    <property type="evidence" value="ECO:0007669"/>
    <property type="project" value="InterPro"/>
</dbReference>
<feature type="binding site" evidence="11">
    <location>
        <position position="201"/>
    </location>
    <ligand>
        <name>Zn(2+)</name>
        <dbReference type="ChEBI" id="CHEBI:29105"/>
        <label>1</label>
    </ligand>
</feature>
<feature type="repeat" description="Hemopexin" evidence="12">
    <location>
        <begin position="485"/>
        <end position="533"/>
    </location>
</feature>
<feature type="compositionally biased region" description="Acidic residues" evidence="13">
    <location>
        <begin position="320"/>
        <end position="339"/>
    </location>
</feature>
<dbReference type="GO" id="GO:0030198">
    <property type="term" value="P:extracellular matrix organization"/>
    <property type="evidence" value="ECO:0007669"/>
    <property type="project" value="TreeGrafter"/>
</dbReference>
<comment type="similarity">
    <text evidence="1">Belongs to the peptidase M10A family.</text>
</comment>
<dbReference type="FunFam" id="3.40.390.10:FF:000022">
    <property type="entry name" value="Matrix metalloproteinase 1, isoform C"/>
    <property type="match status" value="1"/>
</dbReference>
<keyword evidence="2" id="KW-0645">Protease</keyword>
<feature type="repeat" description="Hemopexin" evidence="12">
    <location>
        <begin position="438"/>
        <end position="483"/>
    </location>
</feature>
<organism evidence="16 18">
    <name type="scientific">Photinus pyralis</name>
    <name type="common">Common eastern firefly</name>
    <name type="synonym">Lampyris pyralis</name>
    <dbReference type="NCBI Taxonomy" id="7054"/>
    <lineage>
        <taxon>Eukaryota</taxon>
        <taxon>Metazoa</taxon>
        <taxon>Ecdysozoa</taxon>
        <taxon>Arthropoda</taxon>
        <taxon>Hexapoda</taxon>
        <taxon>Insecta</taxon>
        <taxon>Pterygota</taxon>
        <taxon>Neoptera</taxon>
        <taxon>Endopterygota</taxon>
        <taxon>Coleoptera</taxon>
        <taxon>Polyphaga</taxon>
        <taxon>Elateriformia</taxon>
        <taxon>Elateroidea</taxon>
        <taxon>Lampyridae</taxon>
        <taxon>Lampyrinae</taxon>
        <taxon>Photinus</taxon>
    </lineage>
</organism>
<feature type="binding site" evidence="11">
    <location>
        <position position="394"/>
    </location>
    <ligand>
        <name>Ca(2+)</name>
        <dbReference type="ChEBI" id="CHEBI:29108"/>
        <label>4</label>
    </ligand>
</feature>
<dbReference type="PANTHER" id="PTHR10201">
    <property type="entry name" value="MATRIX METALLOPROTEINASE"/>
    <property type="match status" value="1"/>
</dbReference>
<dbReference type="Pfam" id="PF00045">
    <property type="entry name" value="Hemopexin"/>
    <property type="match status" value="4"/>
</dbReference>
<evidence type="ECO:0000256" key="6">
    <source>
        <dbReference type="ARBA" id="ARBA00022833"/>
    </source>
</evidence>
<feature type="binding site" evidence="10">
    <location>
        <position position="231"/>
    </location>
    <ligand>
        <name>Zn(2+)</name>
        <dbReference type="ChEBI" id="CHEBI:29105"/>
        <label>2</label>
        <note>catalytic</note>
    </ligand>
</feature>
<evidence type="ECO:0000256" key="13">
    <source>
        <dbReference type="SAM" id="MobiDB-lite"/>
    </source>
</evidence>
<evidence type="ECO:0000313" key="17">
    <source>
        <dbReference type="EMBL" id="KAB0796030.1"/>
    </source>
</evidence>
<dbReference type="GO" id="GO:0006508">
    <property type="term" value="P:proteolysis"/>
    <property type="evidence" value="ECO:0007669"/>
    <property type="project" value="UniProtKB-KW"/>
</dbReference>
<dbReference type="GO" id="GO:0005615">
    <property type="term" value="C:extracellular space"/>
    <property type="evidence" value="ECO:0007669"/>
    <property type="project" value="TreeGrafter"/>
</dbReference>
<dbReference type="PANTHER" id="PTHR10201:SF169">
    <property type="entry name" value="MATRIX METALLOPROTEINASE-16-LIKE PROTEIN"/>
    <property type="match status" value="1"/>
</dbReference>
<keyword evidence="7" id="KW-0482">Metalloprotease</keyword>
<keyword evidence="14" id="KW-0732">Signal</keyword>
<feature type="binding site" evidence="11">
    <location>
        <position position="442"/>
    </location>
    <ligand>
        <name>Ca(2+)</name>
        <dbReference type="ChEBI" id="CHEBI:29108"/>
        <label>4</label>
    </ligand>
</feature>
<dbReference type="InterPro" id="IPR000585">
    <property type="entry name" value="Hemopexin-like_dom"/>
</dbReference>
<name>A0A5N4ABP7_PHOPY</name>
<protein>
    <recommendedName>
        <fullName evidence="15">Peptidase metallopeptidase domain-containing protein</fullName>
    </recommendedName>
</protein>
<dbReference type="InterPro" id="IPR021190">
    <property type="entry name" value="Pept_M10A"/>
</dbReference>
<dbReference type="Gene3D" id="2.110.10.10">
    <property type="entry name" value="Hemopexin-like domain"/>
    <property type="match status" value="1"/>
</dbReference>
<feature type="binding site" evidence="11">
    <location>
        <position position="197"/>
    </location>
    <ligand>
        <name>Ca(2+)</name>
        <dbReference type="ChEBI" id="CHEBI:29108"/>
        <label>2</label>
    </ligand>
</feature>
<dbReference type="SUPFAM" id="SSF50923">
    <property type="entry name" value="Hemopexin-like domain"/>
    <property type="match status" value="1"/>
</dbReference>
<evidence type="ECO:0000256" key="12">
    <source>
        <dbReference type="PROSITE-ProRule" id="PRU01011"/>
    </source>
</evidence>
<sequence>MKCFFCSLILLKVALCHPVPSVSPIASTLPTSETFDFMKRYGYLDDTPNSEALYTEDAIRDVIKTMQKFGGIPQTGVVDNATLALMKARRCGVPDIIRNSRSKRYVLGSKGWKKRHITYYLYNWTPKLGEEVIAQNIQQALDTWGKYGRLTFTRVYDFNADIIVMFARGPHGDNFAFDGPGEVLAHAFFPSDFHGRGGDIHFDEEEEWSIHTKESTQGTDFFTVAFHELGHSLGLSHSPVVSSIMFPYYQGYANDLDYDDILGMYALYIQGMPESGPVHFPPPSPPRTTTARTPPAYDYDEDENSVEETDQVDTDKEDGSYNEDDNEIPNIPETEEPEQPETGYESNEDDKDEGLTDDVVKEEDLDEDEEHLPDEDVTPGAEPSIPDVCEGNIDAISAIREQLFVFKGEYFWRLRDKNQLEQGYPARIQQMFPLPESIRKIDAVYERPDSMIVLFSGSQFWVYDGHVFVEDSPQSLSKYGLPDDLDRIDAVISWPKNGKTYLFKNDRMWRYNEDTRTVDAGYPMHIQRWRGVPENLDAAMSWNDGKTYFFKGKLYWTFDDTWISVTETSPLPMPQLWLGCPEKQFVRDYFANHKPKNETDYHQLYGQP</sequence>
<dbReference type="SMART" id="SM00235">
    <property type="entry name" value="ZnMc"/>
    <property type="match status" value="1"/>
</dbReference>
<evidence type="ECO:0000256" key="14">
    <source>
        <dbReference type="SAM" id="SignalP"/>
    </source>
</evidence>
<keyword evidence="11" id="KW-0106">Calcium</keyword>
<evidence type="ECO:0000256" key="11">
    <source>
        <dbReference type="PIRSR" id="PIRSR621190-2"/>
    </source>
</evidence>
<evidence type="ECO:0000313" key="18">
    <source>
        <dbReference type="Proteomes" id="UP000327044"/>
    </source>
</evidence>
<evidence type="ECO:0000256" key="9">
    <source>
        <dbReference type="PIRSR" id="PIRSR001191-1"/>
    </source>
</evidence>
<feature type="binding site" evidence="11">
    <location>
        <position position="179"/>
    </location>
    <ligand>
        <name>Ca(2+)</name>
        <dbReference type="ChEBI" id="CHEBI:29108"/>
        <label>3</label>
    </ligand>
</feature>
<dbReference type="InterPro" id="IPR006026">
    <property type="entry name" value="Peptidase_Metallo"/>
</dbReference>
<dbReference type="GO" id="GO:0030574">
    <property type="term" value="P:collagen catabolic process"/>
    <property type="evidence" value="ECO:0007669"/>
    <property type="project" value="TreeGrafter"/>
</dbReference>
<feature type="binding site" evidence="10">
    <location>
        <position position="237"/>
    </location>
    <ligand>
        <name>Zn(2+)</name>
        <dbReference type="ChEBI" id="CHEBI:29105"/>
        <label>2</label>
        <note>catalytic</note>
    </ligand>
</feature>
<feature type="binding site" evidence="11">
    <location>
        <position position="396"/>
    </location>
    <ligand>
        <name>Ca(2+)</name>
        <dbReference type="ChEBI" id="CHEBI:29108"/>
        <label>5</label>
    </ligand>
</feature>
<dbReference type="CDD" id="cd04278">
    <property type="entry name" value="ZnMc_MMP"/>
    <property type="match status" value="1"/>
</dbReference>
<feature type="binding site" evidence="11">
    <location>
        <position position="199"/>
    </location>
    <ligand>
        <name>Ca(2+)</name>
        <dbReference type="ChEBI" id="CHEBI:29108"/>
        <label>2</label>
    </ligand>
</feature>
<dbReference type="InterPro" id="IPR036375">
    <property type="entry name" value="Hemopexin-like_dom_sf"/>
</dbReference>
<feature type="signal peptide" evidence="14">
    <location>
        <begin position="1"/>
        <end position="16"/>
    </location>
</feature>
<evidence type="ECO:0000313" key="16">
    <source>
        <dbReference type="EMBL" id="KAB0794747.1"/>
    </source>
</evidence>
<reference evidence="16" key="2">
    <citation type="submission" date="2019-08" db="EMBL/GenBank/DDBJ databases">
        <authorList>
            <consortium name="Photinus pyralis genome working group"/>
            <person name="Fallon T.R."/>
            <person name="Sander Lower S.E."/>
            <person name="Weng J.-K."/>
        </authorList>
    </citation>
    <scope>NUCLEOTIDE SEQUENCE</scope>
    <source>
        <strain evidence="16">1611_PpyrPB1</strain>
        <tissue evidence="16">Whole body</tissue>
    </source>
</reference>
<feature type="chain" id="PRO_5033494263" description="Peptidase metallopeptidase domain-containing protein" evidence="14">
    <location>
        <begin position="17"/>
        <end position="608"/>
    </location>
</feature>
<dbReference type="Proteomes" id="UP000327044">
    <property type="component" value="Unassembled WGS sequence"/>
</dbReference>
<feature type="domain" description="Peptidase metallopeptidase" evidence="15">
    <location>
        <begin position="108"/>
        <end position="270"/>
    </location>
</feature>
<keyword evidence="8" id="KW-0865">Zymogen</keyword>
<evidence type="ECO:0000256" key="8">
    <source>
        <dbReference type="ARBA" id="ARBA00023145"/>
    </source>
</evidence>
<dbReference type="AlphaFoldDB" id="A0A5N4ABP7"/>
<feature type="binding site" evidence="11">
    <location>
        <position position="537"/>
    </location>
    <ligand>
        <name>Ca(2+)</name>
        <dbReference type="ChEBI" id="CHEBI:29108"/>
        <label>4</label>
    </ligand>
</feature>
<dbReference type="GO" id="GO:0031012">
    <property type="term" value="C:extracellular matrix"/>
    <property type="evidence" value="ECO:0007669"/>
    <property type="project" value="InterPro"/>
</dbReference>
<dbReference type="EMBL" id="VVIM01000008">
    <property type="protein sequence ID" value="KAB0794747.1"/>
    <property type="molecule type" value="Genomic_DNA"/>
</dbReference>
<keyword evidence="6 10" id="KW-0862">Zinc</keyword>
<dbReference type="PROSITE" id="PS51642">
    <property type="entry name" value="HEMOPEXIN_2"/>
    <property type="match status" value="4"/>
</dbReference>
<evidence type="ECO:0000256" key="5">
    <source>
        <dbReference type="ARBA" id="ARBA00022801"/>
    </source>
</evidence>
<dbReference type="InterPro" id="IPR018487">
    <property type="entry name" value="Hemopexin-like_repeat"/>
</dbReference>
<evidence type="ECO:0000256" key="7">
    <source>
        <dbReference type="ARBA" id="ARBA00023049"/>
    </source>
</evidence>
<dbReference type="Pfam" id="PF01471">
    <property type="entry name" value="PG_binding_1"/>
    <property type="match status" value="1"/>
</dbReference>
<evidence type="ECO:0000256" key="10">
    <source>
        <dbReference type="PIRSR" id="PIRSR001191-2"/>
    </source>
</evidence>
<evidence type="ECO:0000256" key="1">
    <source>
        <dbReference type="ARBA" id="ARBA00010370"/>
    </source>
</evidence>
<keyword evidence="18" id="KW-1185">Reference proteome</keyword>
<reference evidence="16 18" key="1">
    <citation type="journal article" date="2018" name="Elife">
        <title>Firefly genomes illuminate parallel origins of bioluminescence in beetles.</title>
        <authorList>
            <person name="Fallon T.R."/>
            <person name="Lower S.E."/>
            <person name="Chang C.H."/>
            <person name="Bessho-Uehara M."/>
            <person name="Martin G.J."/>
            <person name="Bewick A.J."/>
            <person name="Behringer M."/>
            <person name="Debat H.J."/>
            <person name="Wong I."/>
            <person name="Day J.C."/>
            <person name="Suvorov A."/>
            <person name="Silva C.J."/>
            <person name="Stanger-Hall K.F."/>
            <person name="Hall D.W."/>
            <person name="Schmitz R.J."/>
            <person name="Nelson D.R."/>
            <person name="Lewis S.M."/>
            <person name="Shigenobu S."/>
            <person name="Bybee S.M."/>
            <person name="Larracuente A.M."/>
            <person name="Oba Y."/>
            <person name="Weng J.K."/>
        </authorList>
    </citation>
    <scope>NUCLEOTIDE SEQUENCE [LARGE SCALE GENOMIC DNA]</scope>
    <source>
        <strain evidence="16">1611_PpyrPB1</strain>
        <tissue evidence="16">Whole body</tissue>
    </source>
</reference>
<dbReference type="SMART" id="SM00120">
    <property type="entry name" value="HX"/>
    <property type="match status" value="4"/>
</dbReference>
<dbReference type="InterPro" id="IPR002477">
    <property type="entry name" value="Peptidoglycan-bd-like"/>
</dbReference>
<feature type="binding site" evidence="11">
    <location>
        <position position="245"/>
    </location>
    <ligand>
        <name>Zn(2+)</name>
        <dbReference type="ChEBI" id="CHEBI:29105"/>
        <label>2</label>
        <note>catalytic</note>
    </ligand>
</feature>
<dbReference type="Pfam" id="PF00413">
    <property type="entry name" value="Peptidase_M10"/>
    <property type="match status" value="1"/>
</dbReference>
<keyword evidence="4" id="KW-0677">Repeat</keyword>
<dbReference type="SUPFAM" id="SSF55486">
    <property type="entry name" value="Metalloproteases ('zincins'), catalytic domain"/>
    <property type="match status" value="1"/>
</dbReference>
<evidence type="ECO:0000256" key="3">
    <source>
        <dbReference type="ARBA" id="ARBA00022723"/>
    </source>
</evidence>
<feature type="repeat" description="Hemopexin" evidence="12">
    <location>
        <begin position="534"/>
        <end position="580"/>
    </location>
</feature>
<feature type="compositionally biased region" description="Acidic residues" evidence="13">
    <location>
        <begin position="346"/>
        <end position="377"/>
    </location>
</feature>
<comment type="cofactor">
    <cofactor evidence="11">
        <name>Zn(2+)</name>
        <dbReference type="ChEBI" id="CHEBI:29105"/>
    </cofactor>
    <text evidence="11">Binds 2 Zn(2+) ions per subunit.</text>
</comment>
<feature type="binding site" evidence="11">
    <location>
        <position position="173"/>
    </location>
    <ligand>
        <name>Zn(2+)</name>
        <dbReference type="ChEBI" id="CHEBI:29105"/>
        <label>1</label>
    </ligand>
</feature>
<comment type="caution">
    <text evidence="16">The sequence shown here is derived from an EMBL/GenBank/DDBJ whole genome shotgun (WGS) entry which is preliminary data.</text>
</comment>
<feature type="binding site" evidence="11">
    <location>
        <position position="171"/>
    </location>
    <ligand>
        <name>Zn(2+)</name>
        <dbReference type="ChEBI" id="CHEBI:29105"/>
        <label>1</label>
    </ligand>
</feature>
<dbReference type="InterPro" id="IPR036365">
    <property type="entry name" value="PGBD-like_sf"/>
</dbReference>
<feature type="binding site" evidence="11">
    <location>
        <position position="161"/>
    </location>
    <ligand>
        <name>Ca(2+)</name>
        <dbReference type="ChEBI" id="CHEBI:29108"/>
        <label>2</label>
    </ligand>
</feature>
<dbReference type="SUPFAM" id="SSF47090">
    <property type="entry name" value="PGBD-like"/>
    <property type="match status" value="1"/>
</dbReference>
<gene>
    <name evidence="17" type="ORF">PPYR_10091</name>
    <name evidence="16" type="ORF">PPYR_11586</name>
</gene>
<accession>A0A5N4ABP7</accession>
<evidence type="ECO:0000259" key="15">
    <source>
        <dbReference type="SMART" id="SM00235"/>
    </source>
</evidence>
<feature type="binding site" evidence="11">
    <location>
        <position position="206"/>
    </location>
    <ligand>
        <name>Ca(2+)</name>
        <dbReference type="ChEBI" id="CHEBI:29108"/>
        <label>3</label>
    </ligand>
</feature>
<dbReference type="InterPro" id="IPR024079">
    <property type="entry name" value="MetalloPept_cat_dom_sf"/>
</dbReference>
<dbReference type="InParanoid" id="A0A5N4ABP7"/>
<dbReference type="PIRSF" id="PIRSF001191">
    <property type="entry name" value="Peptidase_M10A_matrix"/>
    <property type="match status" value="1"/>
</dbReference>
<feature type="compositionally biased region" description="Low complexity" evidence="13">
    <location>
        <begin position="287"/>
        <end position="296"/>
    </location>
</feature>
<dbReference type="PRINTS" id="PR00138">
    <property type="entry name" value="MATRIXIN"/>
</dbReference>
<dbReference type="GO" id="GO:0008270">
    <property type="term" value="F:zinc ion binding"/>
    <property type="evidence" value="ECO:0007669"/>
    <property type="project" value="InterPro"/>
</dbReference>
<dbReference type="OrthoDB" id="406838at2759"/>
<evidence type="ECO:0000256" key="4">
    <source>
        <dbReference type="ARBA" id="ARBA00022737"/>
    </source>
</evidence>
<dbReference type="CDD" id="cd00094">
    <property type="entry name" value="HX"/>
    <property type="match status" value="1"/>
</dbReference>
<feature type="binding site" evidence="11">
    <location>
        <position position="206"/>
    </location>
    <ligand>
        <name>Ca(2+)</name>
        <dbReference type="ChEBI" id="CHEBI:29108"/>
        <label>1</label>
    </ligand>
</feature>
<dbReference type="EMBL" id="VVIM01000007">
    <property type="protein sequence ID" value="KAB0796030.1"/>
    <property type="molecule type" value="Genomic_DNA"/>
</dbReference>
<dbReference type="InterPro" id="IPR033739">
    <property type="entry name" value="M10A_MMP"/>
</dbReference>
<feature type="active site" evidence="9">
    <location>
        <position position="228"/>
    </location>
</feature>
<feature type="binding site" evidence="11">
    <location>
        <position position="178"/>
    </location>
    <ligand>
        <name>Ca(2+)</name>
        <dbReference type="ChEBI" id="CHEBI:29108"/>
        <label>3</label>
    </ligand>
</feature>
<keyword evidence="5" id="KW-0378">Hydrolase</keyword>
<comment type="cofactor">
    <cofactor evidence="11">
        <name>Ca(2+)</name>
        <dbReference type="ChEBI" id="CHEBI:29108"/>
    </cofactor>
    <text evidence="11">Can bind about 5 Ca(2+) ions per subunit.</text>
</comment>
<evidence type="ECO:0000256" key="2">
    <source>
        <dbReference type="ARBA" id="ARBA00022670"/>
    </source>
</evidence>
<dbReference type="InterPro" id="IPR001818">
    <property type="entry name" value="Pept_M10_metallopeptidase"/>
</dbReference>